<evidence type="ECO:0000313" key="3">
    <source>
        <dbReference type="Proteomes" id="UP000823941"/>
    </source>
</evidence>
<proteinExistence type="predicted"/>
<comment type="caution">
    <text evidence="2">The sequence shown here is derived from an EMBL/GenBank/DDBJ whole genome shotgun (WGS) entry which is preliminary data.</text>
</comment>
<evidence type="ECO:0000313" key="2">
    <source>
        <dbReference type="EMBL" id="KAG7313031.1"/>
    </source>
</evidence>
<dbReference type="Proteomes" id="UP000823941">
    <property type="component" value="Chromosome 1"/>
</dbReference>
<accession>A0ABQ7R6U7</accession>
<keyword evidence="3" id="KW-1185">Reference proteome</keyword>
<protein>
    <submittedName>
        <fullName evidence="2">Uncharacterized protein</fullName>
    </submittedName>
</protein>
<sequence length="312" mass="33624">MISPAALRLAMACLDESLEEVSVESLHPSLDSPLDASLVDALIATLVPDLEDIVDLISDIEEKYSEPSQDSQMMLLNVGLPNMYVIVCFLGGGNICCEGLSMGRPIDMSTLPSTEPLLRPLESAVGGRSVTARPPLPVDKPDSTAVLRVAGEQPGGSALNIDRHRIYDIGFTGLLCGQADLEASQPSHVPSDRPRPGSPFNTSVGFIPIEPLNLSDRPRPWSPYESSGGFIPIEPLNLSTDRPREEGRSGSFFQESFLSGLNLTSRKRTSETQAGPVNPIIRPRIEESEGGNQVSGKRWKGKGKGKRSKPNQ</sequence>
<gene>
    <name evidence="2" type="ORF">JYU34_000112</name>
</gene>
<organism evidence="2 3">
    <name type="scientific">Plutella xylostella</name>
    <name type="common">Diamondback moth</name>
    <name type="synonym">Plutella maculipennis</name>
    <dbReference type="NCBI Taxonomy" id="51655"/>
    <lineage>
        <taxon>Eukaryota</taxon>
        <taxon>Metazoa</taxon>
        <taxon>Ecdysozoa</taxon>
        <taxon>Arthropoda</taxon>
        <taxon>Hexapoda</taxon>
        <taxon>Insecta</taxon>
        <taxon>Pterygota</taxon>
        <taxon>Neoptera</taxon>
        <taxon>Endopterygota</taxon>
        <taxon>Lepidoptera</taxon>
        <taxon>Glossata</taxon>
        <taxon>Ditrysia</taxon>
        <taxon>Yponomeutoidea</taxon>
        <taxon>Plutellidae</taxon>
        <taxon>Plutella</taxon>
    </lineage>
</organism>
<dbReference type="EMBL" id="JAHIBW010000001">
    <property type="protein sequence ID" value="KAG7313031.1"/>
    <property type="molecule type" value="Genomic_DNA"/>
</dbReference>
<feature type="compositionally biased region" description="Basic residues" evidence="1">
    <location>
        <begin position="297"/>
        <end position="312"/>
    </location>
</feature>
<reference evidence="2 3" key="1">
    <citation type="submission" date="2021-06" db="EMBL/GenBank/DDBJ databases">
        <title>A haploid diamondback moth (Plutella xylostella L.) genome assembly resolves 31 chromosomes and identifies a diamide resistance mutation.</title>
        <authorList>
            <person name="Ward C.M."/>
            <person name="Perry K.D."/>
            <person name="Baker G."/>
            <person name="Powis K."/>
            <person name="Heckel D.G."/>
            <person name="Baxter S.W."/>
        </authorList>
    </citation>
    <scope>NUCLEOTIDE SEQUENCE [LARGE SCALE GENOMIC DNA]</scope>
    <source>
        <strain evidence="2 3">LV</strain>
        <tissue evidence="2">Single pupa</tissue>
    </source>
</reference>
<feature type="region of interest" description="Disordered" evidence="1">
    <location>
        <begin position="264"/>
        <end position="312"/>
    </location>
</feature>
<evidence type="ECO:0000256" key="1">
    <source>
        <dbReference type="SAM" id="MobiDB-lite"/>
    </source>
</evidence>
<name>A0ABQ7R6U7_PLUXY</name>